<dbReference type="RefSeq" id="WP_208309593.1">
    <property type="nucleotide sequence ID" value="NZ_JAGETX010000056.1"/>
</dbReference>
<dbReference type="Proteomes" id="UP000670527">
    <property type="component" value="Unassembled WGS sequence"/>
</dbReference>
<name>A0ABS3TIN2_9BACT</name>
<dbReference type="EMBL" id="JAGETX010000056">
    <property type="protein sequence ID" value="MBO3273483.1"/>
    <property type="molecule type" value="Genomic_DNA"/>
</dbReference>
<protein>
    <submittedName>
        <fullName evidence="1">Uncharacterized protein</fullName>
    </submittedName>
</protein>
<sequence length="74" mass="8765">MNYTIHQALFGQDQQHGQGYELLQTTHPNLKLVQRMGNSTDLIENVPSQIKWQPALRGRLWEEYYLLFKTYPDT</sequence>
<reference evidence="1 2" key="1">
    <citation type="submission" date="2021-03" db="EMBL/GenBank/DDBJ databases">
        <authorList>
            <person name="Kim M.K."/>
        </authorList>
    </citation>
    <scope>NUCLEOTIDE SEQUENCE [LARGE SCALE GENOMIC DNA]</scope>
    <source>
        <strain evidence="1 2">BT507</strain>
    </source>
</reference>
<evidence type="ECO:0000313" key="2">
    <source>
        <dbReference type="Proteomes" id="UP000670527"/>
    </source>
</evidence>
<proteinExistence type="predicted"/>
<evidence type="ECO:0000313" key="1">
    <source>
        <dbReference type="EMBL" id="MBO3273483.1"/>
    </source>
</evidence>
<keyword evidence="2" id="KW-1185">Reference proteome</keyword>
<comment type="caution">
    <text evidence="1">The sequence shown here is derived from an EMBL/GenBank/DDBJ whole genome shotgun (WGS) entry which is preliminary data.</text>
</comment>
<gene>
    <name evidence="1" type="ORF">J4D97_22745</name>
</gene>
<organism evidence="1 2">
    <name type="scientific">Hymenobacter defluvii</name>
    <dbReference type="NCBI Taxonomy" id="2054411"/>
    <lineage>
        <taxon>Bacteria</taxon>
        <taxon>Pseudomonadati</taxon>
        <taxon>Bacteroidota</taxon>
        <taxon>Cytophagia</taxon>
        <taxon>Cytophagales</taxon>
        <taxon>Hymenobacteraceae</taxon>
        <taxon>Hymenobacter</taxon>
    </lineage>
</organism>
<accession>A0ABS3TIN2</accession>
<dbReference type="Pfam" id="PF20012">
    <property type="entry name" value="GAP1-N1"/>
    <property type="match status" value="1"/>
</dbReference>
<feature type="non-terminal residue" evidence="1">
    <location>
        <position position="74"/>
    </location>
</feature>